<dbReference type="EMBL" id="KN838539">
    <property type="protein sequence ID" value="KIK09140.1"/>
    <property type="molecule type" value="Genomic_DNA"/>
</dbReference>
<reference evidence="3" key="2">
    <citation type="submission" date="2015-01" db="EMBL/GenBank/DDBJ databases">
        <title>Evolutionary Origins and Diversification of the Mycorrhizal Mutualists.</title>
        <authorList>
            <consortium name="DOE Joint Genome Institute"/>
            <consortium name="Mycorrhizal Genomics Consortium"/>
            <person name="Kohler A."/>
            <person name="Kuo A."/>
            <person name="Nagy L.G."/>
            <person name="Floudas D."/>
            <person name="Copeland A."/>
            <person name="Barry K.W."/>
            <person name="Cichocki N."/>
            <person name="Veneault-Fourrey C."/>
            <person name="LaButti K."/>
            <person name="Lindquist E.A."/>
            <person name="Lipzen A."/>
            <person name="Lundell T."/>
            <person name="Morin E."/>
            <person name="Murat C."/>
            <person name="Riley R."/>
            <person name="Ohm R."/>
            <person name="Sun H."/>
            <person name="Tunlid A."/>
            <person name="Henrissat B."/>
            <person name="Grigoriev I.V."/>
            <person name="Hibbett D.S."/>
            <person name="Martin F."/>
        </authorList>
    </citation>
    <scope>NUCLEOTIDE SEQUENCE [LARGE SCALE GENOMIC DNA]</scope>
    <source>
        <strain evidence="3">LaAM-08-1</strain>
    </source>
</reference>
<organism evidence="2 3">
    <name type="scientific">Laccaria amethystina LaAM-08-1</name>
    <dbReference type="NCBI Taxonomy" id="1095629"/>
    <lineage>
        <taxon>Eukaryota</taxon>
        <taxon>Fungi</taxon>
        <taxon>Dikarya</taxon>
        <taxon>Basidiomycota</taxon>
        <taxon>Agaricomycotina</taxon>
        <taxon>Agaricomycetes</taxon>
        <taxon>Agaricomycetidae</taxon>
        <taxon>Agaricales</taxon>
        <taxon>Agaricineae</taxon>
        <taxon>Hydnangiaceae</taxon>
        <taxon>Laccaria</taxon>
    </lineage>
</organism>
<gene>
    <name evidence="2" type="ORF">K443DRAFT_118623</name>
</gene>
<feature type="compositionally biased region" description="Basic and acidic residues" evidence="1">
    <location>
        <begin position="44"/>
        <end position="60"/>
    </location>
</feature>
<evidence type="ECO:0000313" key="3">
    <source>
        <dbReference type="Proteomes" id="UP000054477"/>
    </source>
</evidence>
<dbReference type="HOGENOM" id="CLU_1886091_0_0_1"/>
<feature type="region of interest" description="Disordered" evidence="1">
    <location>
        <begin position="19"/>
        <end position="60"/>
    </location>
</feature>
<name>A0A0C9XA43_9AGAR</name>
<evidence type="ECO:0000313" key="2">
    <source>
        <dbReference type="EMBL" id="KIK09140.1"/>
    </source>
</evidence>
<dbReference type="AlphaFoldDB" id="A0A0C9XA43"/>
<reference evidence="2 3" key="1">
    <citation type="submission" date="2014-04" db="EMBL/GenBank/DDBJ databases">
        <authorList>
            <consortium name="DOE Joint Genome Institute"/>
            <person name="Kuo A."/>
            <person name="Kohler A."/>
            <person name="Nagy L.G."/>
            <person name="Floudas D."/>
            <person name="Copeland A."/>
            <person name="Barry K.W."/>
            <person name="Cichocki N."/>
            <person name="Veneault-Fourrey C."/>
            <person name="LaButti K."/>
            <person name="Lindquist E.A."/>
            <person name="Lipzen A."/>
            <person name="Lundell T."/>
            <person name="Morin E."/>
            <person name="Murat C."/>
            <person name="Sun H."/>
            <person name="Tunlid A."/>
            <person name="Henrissat B."/>
            <person name="Grigoriev I.V."/>
            <person name="Hibbett D.S."/>
            <person name="Martin F."/>
            <person name="Nordberg H.P."/>
            <person name="Cantor M.N."/>
            <person name="Hua S.X."/>
        </authorList>
    </citation>
    <scope>NUCLEOTIDE SEQUENCE [LARGE SCALE GENOMIC DNA]</scope>
    <source>
        <strain evidence="2 3">LaAM-08-1</strain>
    </source>
</reference>
<sequence>MQQAKRRILGQAKVRFEPRSSFPEPLWKGSRTERNGHKGGIKNGESRRGSGKERRIGIGGRGRERETWVMGCMAIRDLFGFMFAVAAGYRNAGSTPDLFQTSSKSKERARIVGYKSYKWKGAAAKRQKGLHLVAP</sequence>
<evidence type="ECO:0000256" key="1">
    <source>
        <dbReference type="SAM" id="MobiDB-lite"/>
    </source>
</evidence>
<accession>A0A0C9XA43</accession>
<proteinExistence type="predicted"/>
<keyword evidence="3" id="KW-1185">Reference proteome</keyword>
<dbReference type="Proteomes" id="UP000054477">
    <property type="component" value="Unassembled WGS sequence"/>
</dbReference>
<protein>
    <submittedName>
        <fullName evidence="2">Uncharacterized protein</fullName>
    </submittedName>
</protein>